<keyword evidence="3" id="KW-1185">Reference proteome</keyword>
<dbReference type="EMBL" id="JBHSWV010000827">
    <property type="protein sequence ID" value="MFC6769811.1"/>
    <property type="molecule type" value="Genomic_DNA"/>
</dbReference>
<dbReference type="Proteomes" id="UP001596383">
    <property type="component" value="Unassembled WGS sequence"/>
</dbReference>
<dbReference type="AlphaFoldDB" id="A0ABD5T2N7"/>
<evidence type="ECO:0000313" key="3">
    <source>
        <dbReference type="Proteomes" id="UP001596383"/>
    </source>
</evidence>
<keyword evidence="1" id="KW-0472">Membrane</keyword>
<proteinExistence type="predicted"/>
<sequence length="64" mass="6755">ERAFALARAARDRIRQNLGLAFVYNAIAIPPAVLGIVNPLVTTVAVVVGTLLIVGNAERSLVDD</sequence>
<evidence type="ECO:0000256" key="1">
    <source>
        <dbReference type="SAM" id="Phobius"/>
    </source>
</evidence>
<organism evidence="2 3">
    <name type="scientific">Natrinema soli</name>
    <dbReference type="NCBI Taxonomy" id="1930624"/>
    <lineage>
        <taxon>Archaea</taxon>
        <taxon>Methanobacteriati</taxon>
        <taxon>Methanobacteriota</taxon>
        <taxon>Stenosarchaea group</taxon>
        <taxon>Halobacteria</taxon>
        <taxon>Halobacteriales</taxon>
        <taxon>Natrialbaceae</taxon>
        <taxon>Natrinema</taxon>
    </lineage>
</organism>
<accession>A0ABD5T2N7</accession>
<feature type="transmembrane region" description="Helical" evidence="1">
    <location>
        <begin position="21"/>
        <end position="54"/>
    </location>
</feature>
<gene>
    <name evidence="2" type="ORF">ACFQE6_33645</name>
</gene>
<feature type="non-terminal residue" evidence="2">
    <location>
        <position position="1"/>
    </location>
</feature>
<name>A0ABD5T2N7_9EURY</name>
<keyword evidence="1" id="KW-0812">Transmembrane</keyword>
<reference evidence="2 3" key="1">
    <citation type="journal article" date="2019" name="Int. J. Syst. Evol. Microbiol.">
        <title>The Global Catalogue of Microorganisms (GCM) 10K type strain sequencing project: providing services to taxonomists for standard genome sequencing and annotation.</title>
        <authorList>
            <consortium name="The Broad Institute Genomics Platform"/>
            <consortium name="The Broad Institute Genome Sequencing Center for Infectious Disease"/>
            <person name="Wu L."/>
            <person name="Ma J."/>
        </authorList>
    </citation>
    <scope>NUCLEOTIDE SEQUENCE [LARGE SCALE GENOMIC DNA]</scope>
    <source>
        <strain evidence="2 3">LMG 29247</strain>
    </source>
</reference>
<comment type="caution">
    <text evidence="2">The sequence shown here is derived from an EMBL/GenBank/DDBJ whole genome shotgun (WGS) entry which is preliminary data.</text>
</comment>
<keyword evidence="1" id="KW-1133">Transmembrane helix</keyword>
<protein>
    <submittedName>
        <fullName evidence="2">Uncharacterized protein</fullName>
    </submittedName>
</protein>
<dbReference type="RefSeq" id="WP_273742413.1">
    <property type="nucleotide sequence ID" value="NZ_JAQIVI010000827.1"/>
</dbReference>
<evidence type="ECO:0000313" key="2">
    <source>
        <dbReference type="EMBL" id="MFC6769811.1"/>
    </source>
</evidence>